<dbReference type="RefSeq" id="WP_117440970.1">
    <property type="nucleotide sequence ID" value="NZ_QVIA01000013.1"/>
</dbReference>
<organism evidence="2 3">
    <name type="scientific">Hungatella hathewayi</name>
    <dbReference type="NCBI Taxonomy" id="154046"/>
    <lineage>
        <taxon>Bacteria</taxon>
        <taxon>Bacillati</taxon>
        <taxon>Bacillota</taxon>
        <taxon>Clostridia</taxon>
        <taxon>Lachnospirales</taxon>
        <taxon>Lachnospiraceae</taxon>
        <taxon>Hungatella</taxon>
    </lineage>
</organism>
<accession>A0A3E2WUX9</accession>
<dbReference type="InterPro" id="IPR011733">
    <property type="entry name" value="CHP02185_IM"/>
</dbReference>
<proteinExistence type="predicted"/>
<feature type="transmembrane region" description="Helical" evidence="1">
    <location>
        <begin position="162"/>
        <end position="182"/>
    </location>
</feature>
<dbReference type="Proteomes" id="UP000261111">
    <property type="component" value="Unassembled WGS sequence"/>
</dbReference>
<feature type="transmembrane region" description="Helical" evidence="1">
    <location>
        <begin position="12"/>
        <end position="33"/>
    </location>
</feature>
<dbReference type="NCBIfam" id="TIGR02185">
    <property type="entry name" value="Trep_Strep"/>
    <property type="match status" value="1"/>
</dbReference>
<protein>
    <submittedName>
        <fullName evidence="2">Trep_Strep domain-containing protein</fullName>
    </submittedName>
</protein>
<keyword evidence="1" id="KW-0472">Membrane</keyword>
<dbReference type="AlphaFoldDB" id="A0A3E2WUX9"/>
<dbReference type="GeneID" id="93332363"/>
<evidence type="ECO:0000313" key="2">
    <source>
        <dbReference type="EMBL" id="RGC31238.1"/>
    </source>
</evidence>
<sequence>MSTKTNKLKTKDLIVAGAFAALYVVVLFAVVTVMGFVPILYLIAPFVNSVILGCIYMMYVMKVPKTGAILILSVAVGLLTSTGGVWVSLIWCLALGIVAELIARAGNHKSKKSYILSYVVFACSSMSPFWMLAYAKPAFLQSCEAYYGADYAATLDKFTPSWIILVLIGIAMLGGLIGGLIGSKLLKKHFQKAGVV</sequence>
<name>A0A3E2WUX9_9FIRM</name>
<comment type="caution">
    <text evidence="2">The sequence shown here is derived from an EMBL/GenBank/DDBJ whole genome shotgun (WGS) entry which is preliminary data.</text>
</comment>
<keyword evidence="1" id="KW-1133">Transmembrane helix</keyword>
<evidence type="ECO:0000256" key="1">
    <source>
        <dbReference type="SAM" id="Phobius"/>
    </source>
</evidence>
<dbReference type="EMBL" id="QVIA01000013">
    <property type="protein sequence ID" value="RGC31238.1"/>
    <property type="molecule type" value="Genomic_DNA"/>
</dbReference>
<feature type="transmembrane region" description="Helical" evidence="1">
    <location>
        <begin position="115"/>
        <end position="135"/>
    </location>
</feature>
<evidence type="ECO:0000313" key="3">
    <source>
        <dbReference type="Proteomes" id="UP000261111"/>
    </source>
</evidence>
<keyword evidence="1" id="KW-0812">Transmembrane</keyword>
<dbReference type="Pfam" id="PF09605">
    <property type="entry name" value="Trep_Strep"/>
    <property type="match status" value="1"/>
</dbReference>
<reference evidence="2 3" key="1">
    <citation type="submission" date="2018-08" db="EMBL/GenBank/DDBJ databases">
        <title>A genome reference for cultivated species of the human gut microbiota.</title>
        <authorList>
            <person name="Zou Y."/>
            <person name="Xue W."/>
            <person name="Luo G."/>
        </authorList>
    </citation>
    <scope>NUCLEOTIDE SEQUENCE [LARGE SCALE GENOMIC DNA]</scope>
    <source>
        <strain evidence="2 3">AF19-21</strain>
    </source>
</reference>
<feature type="transmembrane region" description="Helical" evidence="1">
    <location>
        <begin position="39"/>
        <end position="56"/>
    </location>
</feature>
<gene>
    <name evidence="2" type="ORF">DWX41_12735</name>
</gene>